<organism evidence="1">
    <name type="scientific">viral metagenome</name>
    <dbReference type="NCBI Taxonomy" id="1070528"/>
    <lineage>
        <taxon>unclassified sequences</taxon>
        <taxon>metagenomes</taxon>
        <taxon>organismal metagenomes</taxon>
    </lineage>
</organism>
<evidence type="ECO:0000313" key="1">
    <source>
        <dbReference type="EMBL" id="QHT92485.1"/>
    </source>
</evidence>
<sequence length="66" mass="7270">MKGDEAPPHRIFSEGVWGGFAPPPRIFTSMHCESNPPVSPPPDFTLRKSVIEDKPKPPNVGLEYAI</sequence>
<dbReference type="AlphaFoldDB" id="A0A6C0IJ03"/>
<dbReference type="EMBL" id="MN740185">
    <property type="protein sequence ID" value="QHT92485.1"/>
    <property type="molecule type" value="Genomic_DNA"/>
</dbReference>
<accession>A0A6C0IJ03</accession>
<name>A0A6C0IJ03_9ZZZZ</name>
<proteinExistence type="predicted"/>
<protein>
    <submittedName>
        <fullName evidence="1">Uncharacterized protein</fullName>
    </submittedName>
</protein>
<reference evidence="1" key="1">
    <citation type="journal article" date="2020" name="Nature">
        <title>Giant virus diversity and host interactions through global metagenomics.</title>
        <authorList>
            <person name="Schulz F."/>
            <person name="Roux S."/>
            <person name="Paez-Espino D."/>
            <person name="Jungbluth S."/>
            <person name="Walsh D.A."/>
            <person name="Denef V.J."/>
            <person name="McMahon K.D."/>
            <person name="Konstantinidis K.T."/>
            <person name="Eloe-Fadrosh E.A."/>
            <person name="Kyrpides N.C."/>
            <person name="Woyke T."/>
        </authorList>
    </citation>
    <scope>NUCLEOTIDE SEQUENCE</scope>
    <source>
        <strain evidence="1">GVMAG-M-3300023184-88</strain>
    </source>
</reference>